<dbReference type="Pfam" id="PF04023">
    <property type="entry name" value="FeoA"/>
    <property type="match status" value="1"/>
</dbReference>
<name>A0A511XCM4_9PROT</name>
<dbReference type="InterPro" id="IPR038157">
    <property type="entry name" value="FeoA_core_dom"/>
</dbReference>
<comment type="caution">
    <text evidence="3">The sequence shown here is derived from an EMBL/GenBank/DDBJ whole genome shotgun (WGS) entry which is preliminary data.</text>
</comment>
<keyword evidence="1" id="KW-0408">Iron</keyword>
<protein>
    <recommendedName>
        <fullName evidence="2">Ferrous iron transporter FeoA-like domain-containing protein</fullName>
    </recommendedName>
</protein>
<dbReference type="SUPFAM" id="SSF50037">
    <property type="entry name" value="C-terminal domain of transcriptional repressors"/>
    <property type="match status" value="1"/>
</dbReference>
<gene>
    <name evidence="3" type="ORF">ANI02nite_25930</name>
</gene>
<dbReference type="PANTHER" id="PTHR42954">
    <property type="entry name" value="FE(2+) TRANSPORT PROTEIN A"/>
    <property type="match status" value="1"/>
</dbReference>
<accession>A0A511XCM4</accession>
<dbReference type="EMBL" id="BJYF01000020">
    <property type="protein sequence ID" value="GEN60709.1"/>
    <property type="molecule type" value="Genomic_DNA"/>
</dbReference>
<dbReference type="OrthoDB" id="7173531at2"/>
<dbReference type="Gene3D" id="2.30.30.90">
    <property type="match status" value="1"/>
</dbReference>
<sequence>MRLNDLSRGASAIIDHIEDREPGDPVALRLRELGFVPGEPVRVVAVAPFGGDPLAVKIGFTRFALRRAEAARVLLRDAA</sequence>
<dbReference type="RefSeq" id="WP_026398333.1">
    <property type="nucleotide sequence ID" value="NZ_AUBI01000011.1"/>
</dbReference>
<evidence type="ECO:0000259" key="2">
    <source>
        <dbReference type="SMART" id="SM00899"/>
    </source>
</evidence>
<proteinExistence type="predicted"/>
<dbReference type="InterPro" id="IPR008988">
    <property type="entry name" value="Transcriptional_repressor_C"/>
</dbReference>
<dbReference type="InterPro" id="IPR007167">
    <property type="entry name" value="Fe-transptr_FeoA-like"/>
</dbReference>
<feature type="domain" description="Ferrous iron transporter FeoA-like" evidence="2">
    <location>
        <begin position="1"/>
        <end position="77"/>
    </location>
</feature>
<evidence type="ECO:0000313" key="3">
    <source>
        <dbReference type="EMBL" id="GEN60709.1"/>
    </source>
</evidence>
<reference evidence="3 4" key="1">
    <citation type="submission" date="2019-07" db="EMBL/GenBank/DDBJ databases">
        <title>Whole genome shotgun sequence of Acetobacter nitrogenifigens NBRC 105050.</title>
        <authorList>
            <person name="Hosoyama A."/>
            <person name="Uohara A."/>
            <person name="Ohji S."/>
            <person name="Ichikawa N."/>
        </authorList>
    </citation>
    <scope>NUCLEOTIDE SEQUENCE [LARGE SCALE GENOMIC DNA]</scope>
    <source>
        <strain evidence="3 4">NBRC 105050</strain>
    </source>
</reference>
<dbReference type="Proteomes" id="UP000321635">
    <property type="component" value="Unassembled WGS sequence"/>
</dbReference>
<dbReference type="PANTHER" id="PTHR42954:SF2">
    <property type="entry name" value="FE(2+) TRANSPORT PROTEIN A"/>
    <property type="match status" value="1"/>
</dbReference>
<dbReference type="STRING" id="1120919.GCA_000429165_02699"/>
<dbReference type="InterPro" id="IPR052713">
    <property type="entry name" value="FeoA"/>
</dbReference>
<evidence type="ECO:0000256" key="1">
    <source>
        <dbReference type="ARBA" id="ARBA00023004"/>
    </source>
</evidence>
<organism evidence="3 4">
    <name type="scientific">Acetobacter nitrogenifigens DSM 23921 = NBRC 105050</name>
    <dbReference type="NCBI Taxonomy" id="1120919"/>
    <lineage>
        <taxon>Bacteria</taxon>
        <taxon>Pseudomonadati</taxon>
        <taxon>Pseudomonadota</taxon>
        <taxon>Alphaproteobacteria</taxon>
        <taxon>Acetobacterales</taxon>
        <taxon>Acetobacteraceae</taxon>
        <taxon>Acetobacter</taxon>
    </lineage>
</organism>
<evidence type="ECO:0000313" key="4">
    <source>
        <dbReference type="Proteomes" id="UP000321635"/>
    </source>
</evidence>
<keyword evidence="4" id="KW-1185">Reference proteome</keyword>
<dbReference type="GO" id="GO:0046914">
    <property type="term" value="F:transition metal ion binding"/>
    <property type="evidence" value="ECO:0007669"/>
    <property type="project" value="InterPro"/>
</dbReference>
<dbReference type="SMART" id="SM00899">
    <property type="entry name" value="FeoA"/>
    <property type="match status" value="1"/>
</dbReference>
<dbReference type="AlphaFoldDB" id="A0A511XCM4"/>